<evidence type="ECO:0000313" key="8">
    <source>
        <dbReference type="Proteomes" id="UP000266206"/>
    </source>
</evidence>
<comment type="caution">
    <text evidence="7">The sequence shown here is derived from an EMBL/GenBank/DDBJ whole genome shotgun (WGS) entry which is preliminary data.</text>
</comment>
<evidence type="ECO:0000256" key="5">
    <source>
        <dbReference type="NCBIfam" id="TIGR00205"/>
    </source>
</evidence>
<comment type="subcellular location">
    <subcellularLocation>
        <location evidence="1 4">Bacterial flagellum basal body</location>
    </subcellularLocation>
</comment>
<keyword evidence="9" id="KW-1185">Reference proteome</keyword>
<name>A0A3A1YV25_9BURK</name>
<comment type="similarity">
    <text evidence="2 4">Belongs to the FliE family.</text>
</comment>
<keyword evidence="7" id="KW-0969">Cilium</keyword>
<evidence type="ECO:0000256" key="2">
    <source>
        <dbReference type="ARBA" id="ARBA00009272"/>
    </source>
</evidence>
<evidence type="ECO:0000313" key="7">
    <source>
        <dbReference type="EMBL" id="RIY39917.1"/>
    </source>
</evidence>
<proteinExistence type="inferred from homology"/>
<evidence type="ECO:0000256" key="3">
    <source>
        <dbReference type="ARBA" id="ARBA00023143"/>
    </source>
</evidence>
<dbReference type="HAMAP" id="MF_00724">
    <property type="entry name" value="FliE"/>
    <property type="match status" value="1"/>
</dbReference>
<keyword evidence="3 4" id="KW-0975">Bacterial flagellum</keyword>
<organism evidence="7 8">
    <name type="scientific">Neopusillimonas maritima</name>
    <dbReference type="NCBI Taxonomy" id="2026239"/>
    <lineage>
        <taxon>Bacteria</taxon>
        <taxon>Pseudomonadati</taxon>
        <taxon>Pseudomonadota</taxon>
        <taxon>Betaproteobacteria</taxon>
        <taxon>Burkholderiales</taxon>
        <taxon>Alcaligenaceae</taxon>
        <taxon>Neopusillimonas</taxon>
    </lineage>
</organism>
<evidence type="ECO:0000256" key="4">
    <source>
        <dbReference type="HAMAP-Rule" id="MF_00724"/>
    </source>
</evidence>
<dbReference type="GO" id="GO:0009425">
    <property type="term" value="C:bacterial-type flagellum basal body"/>
    <property type="evidence" value="ECO:0007669"/>
    <property type="project" value="UniProtKB-SubCell"/>
</dbReference>
<dbReference type="PANTHER" id="PTHR34653">
    <property type="match status" value="1"/>
</dbReference>
<accession>A0A3A1YV25</accession>
<dbReference type="GO" id="GO:0071973">
    <property type="term" value="P:bacterial-type flagellum-dependent cell motility"/>
    <property type="evidence" value="ECO:0007669"/>
    <property type="project" value="InterPro"/>
</dbReference>
<dbReference type="NCBIfam" id="TIGR00205">
    <property type="entry name" value="fliE"/>
    <property type="match status" value="1"/>
</dbReference>
<dbReference type="PANTHER" id="PTHR34653:SF1">
    <property type="entry name" value="FLAGELLAR HOOK-BASAL BODY COMPLEX PROTEIN FLIE"/>
    <property type="match status" value="1"/>
</dbReference>
<dbReference type="GO" id="GO:0003774">
    <property type="term" value="F:cytoskeletal motor activity"/>
    <property type="evidence" value="ECO:0007669"/>
    <property type="project" value="InterPro"/>
</dbReference>
<dbReference type="Pfam" id="PF02049">
    <property type="entry name" value="FliE"/>
    <property type="match status" value="1"/>
</dbReference>
<dbReference type="AlphaFoldDB" id="A0A3A1YV25"/>
<dbReference type="RefSeq" id="WP_114419650.1">
    <property type="nucleotide sequence ID" value="NZ_CP170494.1"/>
</dbReference>
<gene>
    <name evidence="4" type="primary">fliE</name>
    <name evidence="6" type="ORF">CJO09_01575</name>
    <name evidence="7" type="ORF">CJP73_12600</name>
</gene>
<dbReference type="GO" id="GO:0005198">
    <property type="term" value="F:structural molecule activity"/>
    <property type="evidence" value="ECO:0007669"/>
    <property type="project" value="UniProtKB-UniRule"/>
</dbReference>
<keyword evidence="7" id="KW-0282">Flagellum</keyword>
<evidence type="ECO:0000256" key="1">
    <source>
        <dbReference type="ARBA" id="ARBA00004117"/>
    </source>
</evidence>
<dbReference type="InterPro" id="IPR001624">
    <property type="entry name" value="FliE"/>
</dbReference>
<dbReference type="Proteomes" id="UP000266483">
    <property type="component" value="Unassembled WGS sequence"/>
</dbReference>
<sequence>MSVSQLSAIEDVLAQMRSVADAASGFERKAAGPVAEPGGFAAELQRSLHKVSDMQTQATSQAKAFQLGAPDISLNDVMIDMQKASVAFQATVQVRNRLVAAYQEIASMPV</sequence>
<evidence type="ECO:0000313" key="6">
    <source>
        <dbReference type="EMBL" id="RII83955.1"/>
    </source>
</evidence>
<dbReference type="OrthoDB" id="8909229at2"/>
<dbReference type="EMBL" id="NQYH01000012">
    <property type="protein sequence ID" value="RIY39917.1"/>
    <property type="molecule type" value="Genomic_DNA"/>
</dbReference>
<protein>
    <recommendedName>
        <fullName evidence="4 5">Flagellar hook-basal body complex protein FliE</fullName>
    </recommendedName>
</protein>
<dbReference type="EMBL" id="NQOU01000001">
    <property type="protein sequence ID" value="RII83955.1"/>
    <property type="molecule type" value="Genomic_DNA"/>
</dbReference>
<reference evidence="8 9" key="1">
    <citation type="submission" date="2017-08" db="EMBL/GenBank/DDBJ databases">
        <title>Pusillimonas indicus sp. nov., a member of the family Alcaligenaceae isolated from surface seawater.</title>
        <authorList>
            <person name="Li J."/>
        </authorList>
    </citation>
    <scope>NUCLEOTIDE SEQUENCE [LARGE SCALE GENOMIC DNA]</scope>
    <source>
        <strain evidence="6 9">17-4A</strain>
        <strain evidence="7 8">L52-1-41</strain>
    </source>
</reference>
<dbReference type="PRINTS" id="PR01006">
    <property type="entry name" value="FLGHOOKFLIE"/>
</dbReference>
<evidence type="ECO:0000313" key="9">
    <source>
        <dbReference type="Proteomes" id="UP000266483"/>
    </source>
</evidence>
<keyword evidence="7" id="KW-0966">Cell projection</keyword>
<dbReference type="Proteomes" id="UP000266206">
    <property type="component" value="Unassembled WGS sequence"/>
</dbReference>